<evidence type="ECO:0000313" key="1">
    <source>
        <dbReference type="EMBL" id="KAL3663665.1"/>
    </source>
</evidence>
<gene>
    <name evidence="1" type="primary">SMIM13_4</name>
    <name evidence="1" type="ORF">V7S43_011080</name>
</gene>
<organism evidence="1 2">
    <name type="scientific">Phytophthora oleae</name>
    <dbReference type="NCBI Taxonomy" id="2107226"/>
    <lineage>
        <taxon>Eukaryota</taxon>
        <taxon>Sar</taxon>
        <taxon>Stramenopiles</taxon>
        <taxon>Oomycota</taxon>
        <taxon>Peronosporomycetes</taxon>
        <taxon>Peronosporales</taxon>
        <taxon>Peronosporaceae</taxon>
        <taxon>Phytophthora</taxon>
    </lineage>
</organism>
<dbReference type="AlphaFoldDB" id="A0ABD3FCK1"/>
<name>A0ABD3FCK1_9STRA</name>
<protein>
    <submittedName>
        <fullName evidence="1">DNA binding</fullName>
    </submittedName>
</protein>
<comment type="caution">
    <text evidence="1">The sequence shown here is derived from an EMBL/GenBank/DDBJ whole genome shotgun (WGS) entry which is preliminary data.</text>
</comment>
<proteinExistence type="predicted"/>
<reference evidence="1 2" key="1">
    <citation type="submission" date="2024-09" db="EMBL/GenBank/DDBJ databases">
        <title>Genome sequencing and assembly of Phytophthora oleae, isolate VK10A, causative agent of rot of olive drupes.</title>
        <authorList>
            <person name="Conti Taguali S."/>
            <person name="Riolo M."/>
            <person name="La Spada F."/>
            <person name="Cacciola S.O."/>
            <person name="Dionisio G."/>
        </authorList>
    </citation>
    <scope>NUCLEOTIDE SEQUENCE [LARGE SCALE GENOMIC DNA]</scope>
    <source>
        <strain evidence="1 2">VK10A</strain>
    </source>
</reference>
<sequence>MAFLCRNGCCRCRRRSLLYKKVFLQEYLKENGVGNRFFSRHGLSLRTKTRQGQKPPPAMEKEARKFWQEVQQIRRELGVSKIYNADQSEICFEYLLKQTIIRKGAKTIWVRCGGKDKERLTGMFLADSTSKQCDSFFVVKTEPSKLPERAAYNYIAQHGFGDKL</sequence>
<keyword evidence="2" id="KW-1185">Reference proteome</keyword>
<dbReference type="Proteomes" id="UP001632037">
    <property type="component" value="Unassembled WGS sequence"/>
</dbReference>
<accession>A0ABD3FCK1</accession>
<evidence type="ECO:0000313" key="2">
    <source>
        <dbReference type="Proteomes" id="UP001632037"/>
    </source>
</evidence>
<dbReference type="EMBL" id="JBIMZQ010000026">
    <property type="protein sequence ID" value="KAL3663665.1"/>
    <property type="molecule type" value="Genomic_DNA"/>
</dbReference>